<gene>
    <name evidence="2" type="ORF">BLM47_08530</name>
</gene>
<comment type="caution">
    <text evidence="2">The sequence shown here is derived from an EMBL/GenBank/DDBJ whole genome shotgun (WGS) entry which is preliminary data.</text>
</comment>
<protein>
    <submittedName>
        <fullName evidence="2">Sporulation protein YtfJ</fullName>
    </submittedName>
</protein>
<dbReference type="PANTHER" id="PTHR39162">
    <property type="entry name" value="GLL3345 PROTEIN"/>
    <property type="match status" value="1"/>
</dbReference>
<evidence type="ECO:0000256" key="1">
    <source>
        <dbReference type="SAM" id="MobiDB-lite"/>
    </source>
</evidence>
<accession>A0A2A6DZI7</accession>
<dbReference type="Pfam" id="PF09579">
    <property type="entry name" value="Spore_YtfJ"/>
    <property type="match status" value="1"/>
</dbReference>
<organism evidence="2 3">
    <name type="scientific">Candidatus Reconcilbacillus cellulovorans</name>
    <dbReference type="NCBI Taxonomy" id="1906605"/>
    <lineage>
        <taxon>Bacteria</taxon>
        <taxon>Bacillati</taxon>
        <taxon>Bacillota</taxon>
        <taxon>Bacilli</taxon>
        <taxon>Bacillales</taxon>
        <taxon>Paenibacillaceae</taxon>
        <taxon>Candidatus Reconcilbacillus</taxon>
    </lineage>
</organism>
<dbReference type="PIRSF" id="PIRSF021377">
    <property type="entry name" value="YtfJ"/>
    <property type="match status" value="1"/>
</dbReference>
<feature type="compositionally biased region" description="Polar residues" evidence="1">
    <location>
        <begin position="170"/>
        <end position="180"/>
    </location>
</feature>
<name>A0A2A6DZI7_9BACL</name>
<evidence type="ECO:0000313" key="2">
    <source>
        <dbReference type="EMBL" id="PDO10174.1"/>
    </source>
</evidence>
<dbReference type="NCBIfam" id="TIGR02874">
    <property type="entry name" value="spore_ytfJ"/>
    <property type="match status" value="1"/>
</dbReference>
<feature type="compositionally biased region" description="Basic and acidic residues" evidence="1">
    <location>
        <begin position="148"/>
        <end position="168"/>
    </location>
</feature>
<reference evidence="2 3" key="1">
    <citation type="submission" date="2016-12" db="EMBL/GenBank/DDBJ databases">
        <title>Candidatus Reconcilibacillus cellulovorans genome.</title>
        <authorList>
            <person name="Kolinko S."/>
            <person name="Wu Y.-W."/>
            <person name="Tachea F."/>
            <person name="Denzel E."/>
            <person name="Hiras J."/>
            <person name="Baecker N."/>
            <person name="Chan L.J."/>
            <person name="Eichorst S.A."/>
            <person name="Frey D."/>
            <person name="Adams P.D."/>
            <person name="Pray T."/>
            <person name="Tanjore D."/>
            <person name="Petzold C.J."/>
            <person name="Gladden J.M."/>
            <person name="Simmons B.A."/>
            <person name="Singer S.W."/>
        </authorList>
    </citation>
    <scope>NUCLEOTIDE SEQUENCE [LARGE SCALE GENOMIC DNA]</scope>
    <source>
        <strain evidence="2">JTherm</strain>
    </source>
</reference>
<dbReference type="EMBL" id="MOXJ01000018">
    <property type="protein sequence ID" value="PDO10174.1"/>
    <property type="molecule type" value="Genomic_DNA"/>
</dbReference>
<sequence>MPEHPIQGLMRTAMEHIRDMVSANTIVGAPVVAQNGTTVLPICRVSFGFAAGGGEFVNADGQSGQSGQSGNPSDNTAVYQPQQPPYPFGGGSGAGVSITPIAFLVVGADGVNVLPLGQQAHVITRLLDAVPAAFDRIQAMFRKNAEPDRLRKDRADGTGSREYREPGEVSRTSGPHGQSPDQDRMMREI</sequence>
<feature type="region of interest" description="Disordered" evidence="1">
    <location>
        <begin position="59"/>
        <end position="91"/>
    </location>
</feature>
<dbReference type="PANTHER" id="PTHR39162:SF1">
    <property type="entry name" value="SPORULATION PROTEIN YTFJ"/>
    <property type="match status" value="1"/>
</dbReference>
<feature type="compositionally biased region" description="Low complexity" evidence="1">
    <location>
        <begin position="61"/>
        <end position="70"/>
    </location>
</feature>
<dbReference type="Proteomes" id="UP000243688">
    <property type="component" value="Unassembled WGS sequence"/>
</dbReference>
<proteinExistence type="predicted"/>
<feature type="region of interest" description="Disordered" evidence="1">
    <location>
        <begin position="148"/>
        <end position="189"/>
    </location>
</feature>
<evidence type="ECO:0000313" key="3">
    <source>
        <dbReference type="Proteomes" id="UP000243688"/>
    </source>
</evidence>
<dbReference type="AlphaFoldDB" id="A0A2A6DZI7"/>
<dbReference type="InterPro" id="IPR014229">
    <property type="entry name" value="Spore_YtfJ"/>
</dbReference>